<dbReference type="Proteomes" id="UP001054945">
    <property type="component" value="Unassembled WGS sequence"/>
</dbReference>
<evidence type="ECO:0000313" key="2">
    <source>
        <dbReference type="Proteomes" id="UP001054945"/>
    </source>
</evidence>
<organism evidence="1 2">
    <name type="scientific">Caerostris extrusa</name>
    <name type="common">Bark spider</name>
    <name type="synonym">Caerostris bankana</name>
    <dbReference type="NCBI Taxonomy" id="172846"/>
    <lineage>
        <taxon>Eukaryota</taxon>
        <taxon>Metazoa</taxon>
        <taxon>Ecdysozoa</taxon>
        <taxon>Arthropoda</taxon>
        <taxon>Chelicerata</taxon>
        <taxon>Arachnida</taxon>
        <taxon>Araneae</taxon>
        <taxon>Araneomorphae</taxon>
        <taxon>Entelegynae</taxon>
        <taxon>Araneoidea</taxon>
        <taxon>Araneidae</taxon>
        <taxon>Caerostris</taxon>
    </lineage>
</organism>
<dbReference type="EMBL" id="BPLR01000275">
    <property type="protein sequence ID" value="GIY93529.1"/>
    <property type="molecule type" value="Genomic_DNA"/>
</dbReference>
<dbReference type="AlphaFoldDB" id="A0AAV4XIB4"/>
<comment type="caution">
    <text evidence="1">The sequence shown here is derived from an EMBL/GenBank/DDBJ whole genome shotgun (WGS) entry which is preliminary data.</text>
</comment>
<keyword evidence="2" id="KW-1185">Reference proteome</keyword>
<gene>
    <name evidence="1" type="ORF">CEXT_168851</name>
</gene>
<sequence length="99" mass="11580">MKELTFNVTKPAINKLVRKWLNTEPSAMSQFPAEKMSDRVSLNNSHIHNIHELRIWVIFESLPDLSNIMPDNLHESKKDDKCSFDLSLACFLSKFRFLM</sequence>
<reference evidence="1 2" key="1">
    <citation type="submission" date="2021-06" db="EMBL/GenBank/DDBJ databases">
        <title>Caerostris extrusa draft genome.</title>
        <authorList>
            <person name="Kono N."/>
            <person name="Arakawa K."/>
        </authorList>
    </citation>
    <scope>NUCLEOTIDE SEQUENCE [LARGE SCALE GENOMIC DNA]</scope>
</reference>
<protein>
    <submittedName>
        <fullName evidence="1">Uncharacterized protein</fullName>
    </submittedName>
</protein>
<evidence type="ECO:0000313" key="1">
    <source>
        <dbReference type="EMBL" id="GIY93529.1"/>
    </source>
</evidence>
<accession>A0AAV4XIB4</accession>
<proteinExistence type="predicted"/>
<name>A0AAV4XIB4_CAEEX</name>